<feature type="non-terminal residue" evidence="1">
    <location>
        <position position="129"/>
    </location>
</feature>
<proteinExistence type="predicted"/>
<sequence>MRWDTRPRNERTALPPTALKQVALVNKHWHTVGNENVYRAIFIHREQTIQRLLKAVTSNPQLLVLIKFVTVDYKYNSLPTQPKAAKKALAIRKKTSNLTWQFLHKLLYAVPLVTCAFADHSQARAYPRA</sequence>
<evidence type="ECO:0000313" key="1">
    <source>
        <dbReference type="EMBL" id="KZV92561.1"/>
    </source>
</evidence>
<accession>A0A165HWK4</accession>
<gene>
    <name evidence="1" type="ORF">EXIGLDRAFT_718232</name>
</gene>
<keyword evidence="2" id="KW-1185">Reference proteome</keyword>
<reference evidence="1 2" key="1">
    <citation type="journal article" date="2016" name="Mol. Biol. Evol.">
        <title>Comparative Genomics of Early-Diverging Mushroom-Forming Fungi Provides Insights into the Origins of Lignocellulose Decay Capabilities.</title>
        <authorList>
            <person name="Nagy L.G."/>
            <person name="Riley R."/>
            <person name="Tritt A."/>
            <person name="Adam C."/>
            <person name="Daum C."/>
            <person name="Floudas D."/>
            <person name="Sun H."/>
            <person name="Yadav J.S."/>
            <person name="Pangilinan J."/>
            <person name="Larsson K.H."/>
            <person name="Matsuura K."/>
            <person name="Barry K."/>
            <person name="Labutti K."/>
            <person name="Kuo R."/>
            <person name="Ohm R.A."/>
            <person name="Bhattacharya S.S."/>
            <person name="Shirouzu T."/>
            <person name="Yoshinaga Y."/>
            <person name="Martin F.M."/>
            <person name="Grigoriev I.V."/>
            <person name="Hibbett D.S."/>
        </authorList>
    </citation>
    <scope>NUCLEOTIDE SEQUENCE [LARGE SCALE GENOMIC DNA]</scope>
    <source>
        <strain evidence="1 2">HHB12029</strain>
    </source>
</reference>
<organism evidence="1 2">
    <name type="scientific">Exidia glandulosa HHB12029</name>
    <dbReference type="NCBI Taxonomy" id="1314781"/>
    <lineage>
        <taxon>Eukaryota</taxon>
        <taxon>Fungi</taxon>
        <taxon>Dikarya</taxon>
        <taxon>Basidiomycota</taxon>
        <taxon>Agaricomycotina</taxon>
        <taxon>Agaricomycetes</taxon>
        <taxon>Auriculariales</taxon>
        <taxon>Exidiaceae</taxon>
        <taxon>Exidia</taxon>
    </lineage>
</organism>
<dbReference type="Proteomes" id="UP000077266">
    <property type="component" value="Unassembled WGS sequence"/>
</dbReference>
<evidence type="ECO:0000313" key="2">
    <source>
        <dbReference type="Proteomes" id="UP000077266"/>
    </source>
</evidence>
<name>A0A165HWK4_EXIGL</name>
<protein>
    <submittedName>
        <fullName evidence="1">Uncharacterized protein</fullName>
    </submittedName>
</protein>
<dbReference type="InParanoid" id="A0A165HWK4"/>
<dbReference type="AlphaFoldDB" id="A0A165HWK4"/>
<dbReference type="EMBL" id="KV426006">
    <property type="protein sequence ID" value="KZV92561.1"/>
    <property type="molecule type" value="Genomic_DNA"/>
</dbReference>